<organism evidence="2 3">
    <name type="scientific">Marinobacter litoralis</name>
    <dbReference type="NCBI Taxonomy" id="187981"/>
    <lineage>
        <taxon>Bacteria</taxon>
        <taxon>Pseudomonadati</taxon>
        <taxon>Pseudomonadota</taxon>
        <taxon>Gammaproteobacteria</taxon>
        <taxon>Pseudomonadales</taxon>
        <taxon>Marinobacteraceae</taxon>
        <taxon>Marinobacter</taxon>
    </lineage>
</organism>
<evidence type="ECO:0008006" key="4">
    <source>
        <dbReference type="Google" id="ProtNLM"/>
    </source>
</evidence>
<name>A0A3M2RD69_9GAMM</name>
<evidence type="ECO:0000313" key="3">
    <source>
        <dbReference type="Proteomes" id="UP000265903"/>
    </source>
</evidence>
<evidence type="ECO:0000256" key="1">
    <source>
        <dbReference type="SAM" id="Phobius"/>
    </source>
</evidence>
<dbReference type="Proteomes" id="UP000265903">
    <property type="component" value="Unassembled WGS sequence"/>
</dbReference>
<keyword evidence="1" id="KW-0472">Membrane</keyword>
<feature type="transmembrane region" description="Helical" evidence="1">
    <location>
        <begin position="389"/>
        <end position="407"/>
    </location>
</feature>
<reference evidence="2 3" key="1">
    <citation type="submission" date="2018-08" db="EMBL/GenBank/DDBJ databases">
        <title>Whole Genome Sequence of the Moderate Halophilic Marine Bacterium Marinobacter litoralis Sw-45.</title>
        <authorList>
            <person name="Musa H."/>
        </authorList>
    </citation>
    <scope>NUCLEOTIDE SEQUENCE [LARGE SCALE GENOMIC DNA]</scope>
    <source>
        <strain evidence="2 3">Sw-45</strain>
    </source>
</reference>
<dbReference type="RefSeq" id="WP_114335465.1">
    <property type="nucleotide sequence ID" value="NZ_QMDL01000003.1"/>
</dbReference>
<keyword evidence="3" id="KW-1185">Reference proteome</keyword>
<gene>
    <name evidence="2" type="ORF">DOQ08_02707</name>
</gene>
<evidence type="ECO:0000313" key="2">
    <source>
        <dbReference type="EMBL" id="RMJ03242.1"/>
    </source>
</evidence>
<accession>A0A3M2RD69</accession>
<comment type="caution">
    <text evidence="2">The sequence shown here is derived from an EMBL/GenBank/DDBJ whole genome shotgun (WGS) entry which is preliminary data.</text>
</comment>
<keyword evidence="1" id="KW-0812">Transmembrane</keyword>
<dbReference type="OrthoDB" id="7855715at2"/>
<keyword evidence="1" id="KW-1133">Transmembrane helix</keyword>
<dbReference type="EMBL" id="QMDL01000003">
    <property type="protein sequence ID" value="RMJ03242.1"/>
    <property type="molecule type" value="Genomic_DNA"/>
</dbReference>
<dbReference type="AlphaFoldDB" id="A0A3M2RD69"/>
<protein>
    <recommendedName>
        <fullName evidence="4">CorA-like Mg2+ transporter protein</fullName>
    </recommendedName>
</protein>
<sequence length="453" mass="50405">MTHKTNLRIATLSPVRSPISANSEHRAAKALQGGSGEARRRMLPASDALLPFDWPWANGYGTLAHDSLPIFFQPFDCYEIDHAAARERSKNLARICNDWNGEIEACQLFLYDDTVALLRLDVMIQVDEATLATLVESGQLDRTLSDAAGDVYGALIYPAFQTYCREFSSRFGKRKVGDEQQLRDPNKLTVFKDVAFTEATAPASHVLWTGRSIVASPDELDQPVGELLRQWASYAGSIDDLKQARHYVGSGNILVVSDQPQDCRDDWFRGLSICQFYNAILFIYGAILKSSYSQLTDLLGAKRARNGELNRLMANITVSLDHLEFSRLEFKEARAGVQANRARIVEDTCAAWQLDTLISSALERTDLIRSRIARLLEARKSRVDKTVELILAGIGGVALVELFLSLTTASRSLPRDDFPGILDVFLWLPPNGAIALSSALLVTIFIYIYLAKR</sequence>
<proteinExistence type="predicted"/>
<feature type="transmembrane region" description="Helical" evidence="1">
    <location>
        <begin position="427"/>
        <end position="450"/>
    </location>
</feature>